<dbReference type="RefSeq" id="WP_112054161.1">
    <property type="nucleotide sequence ID" value="NZ_QLSX01000003.1"/>
</dbReference>
<dbReference type="AlphaFoldDB" id="A0A328XVI0"/>
<dbReference type="GO" id="GO:0043565">
    <property type="term" value="F:sequence-specific DNA binding"/>
    <property type="evidence" value="ECO:0007669"/>
    <property type="project" value="TreeGrafter"/>
</dbReference>
<comment type="similarity">
    <text evidence="1">Belongs to the LysR transcriptional regulatory family.</text>
</comment>
<protein>
    <submittedName>
        <fullName evidence="6">LysR family transcriptional regulator</fullName>
    </submittedName>
</protein>
<keyword evidence="4" id="KW-0804">Transcription</keyword>
<dbReference type="PANTHER" id="PTHR30537">
    <property type="entry name" value="HTH-TYPE TRANSCRIPTIONAL REGULATOR"/>
    <property type="match status" value="1"/>
</dbReference>
<sequence length="296" mass="31837">MKGLPPLIWLQAFEAAARTMSFTAAGQELGVTQAAISQRIRLLEDRLGQKLFVRHPRSLSLTPAGQAWLPSVLEAFSRLAEGTAEVFGPSPHAPVTLRTTPVMQQNWVAPRLLAFHRAHSAVAVRLVSAIWPEDFGPEGADLEIRYGSGDWTGMEALSLGDEAMVPACAPEVAARLEAPGDIAGETLLHAAGFAVGWPAWLERAGIAGIESDCPTLICDTQVMTLTLAAAGGGIALTHRRLVESREDLVQPFVLSVPSAERFWLVRPANRQPREAAEALWAWLSDGLEERSVGDSA</sequence>
<reference evidence="6 7" key="1">
    <citation type="submission" date="2018-06" db="EMBL/GenBank/DDBJ databases">
        <title>Comparative analysis of microorganisms from saline springs in Andes Mountain Range, Colombia.</title>
        <authorList>
            <person name="Rubin E."/>
        </authorList>
    </citation>
    <scope>NUCLEOTIDE SEQUENCE [LARGE SCALE GENOMIC DNA]</scope>
    <source>
        <strain evidence="6 7">USBA-857</strain>
    </source>
</reference>
<evidence type="ECO:0000313" key="6">
    <source>
        <dbReference type="EMBL" id="RAR62975.1"/>
    </source>
</evidence>
<evidence type="ECO:0000256" key="2">
    <source>
        <dbReference type="ARBA" id="ARBA00023015"/>
    </source>
</evidence>
<evidence type="ECO:0000259" key="5">
    <source>
        <dbReference type="PROSITE" id="PS50931"/>
    </source>
</evidence>
<proteinExistence type="inferred from homology"/>
<keyword evidence="3" id="KW-0238">DNA-binding</keyword>
<keyword evidence="2" id="KW-0805">Transcription regulation</keyword>
<dbReference type="GO" id="GO:0003700">
    <property type="term" value="F:DNA-binding transcription factor activity"/>
    <property type="evidence" value="ECO:0007669"/>
    <property type="project" value="InterPro"/>
</dbReference>
<dbReference type="InterPro" id="IPR000847">
    <property type="entry name" value="LysR_HTH_N"/>
</dbReference>
<dbReference type="GO" id="GO:0006351">
    <property type="term" value="P:DNA-templated transcription"/>
    <property type="evidence" value="ECO:0007669"/>
    <property type="project" value="TreeGrafter"/>
</dbReference>
<dbReference type="FunFam" id="1.10.10.10:FF:000001">
    <property type="entry name" value="LysR family transcriptional regulator"/>
    <property type="match status" value="1"/>
</dbReference>
<dbReference type="PROSITE" id="PS50931">
    <property type="entry name" value="HTH_LYSR"/>
    <property type="match status" value="1"/>
</dbReference>
<dbReference type="EMBL" id="QLSX01000003">
    <property type="protein sequence ID" value="RAR62975.1"/>
    <property type="molecule type" value="Genomic_DNA"/>
</dbReference>
<dbReference type="InterPro" id="IPR058163">
    <property type="entry name" value="LysR-type_TF_proteobact-type"/>
</dbReference>
<dbReference type="InterPro" id="IPR036390">
    <property type="entry name" value="WH_DNA-bd_sf"/>
</dbReference>
<dbReference type="SUPFAM" id="SSF46785">
    <property type="entry name" value="Winged helix' DNA-binding domain"/>
    <property type="match status" value="1"/>
</dbReference>
<comment type="caution">
    <text evidence="6">The sequence shown here is derived from an EMBL/GenBank/DDBJ whole genome shotgun (WGS) entry which is preliminary data.</text>
</comment>
<accession>A0A328XVI0</accession>
<dbReference type="Proteomes" id="UP000249700">
    <property type="component" value="Unassembled WGS sequence"/>
</dbReference>
<dbReference type="Gene3D" id="1.10.10.10">
    <property type="entry name" value="Winged helix-like DNA-binding domain superfamily/Winged helix DNA-binding domain"/>
    <property type="match status" value="1"/>
</dbReference>
<dbReference type="PRINTS" id="PR00039">
    <property type="entry name" value="HTHLYSR"/>
</dbReference>
<name>A0A328XVI0_9GAMM</name>
<dbReference type="InterPro" id="IPR005119">
    <property type="entry name" value="LysR_subst-bd"/>
</dbReference>
<evidence type="ECO:0000313" key="7">
    <source>
        <dbReference type="Proteomes" id="UP000249700"/>
    </source>
</evidence>
<dbReference type="SUPFAM" id="SSF53850">
    <property type="entry name" value="Periplasmic binding protein-like II"/>
    <property type="match status" value="1"/>
</dbReference>
<evidence type="ECO:0000256" key="1">
    <source>
        <dbReference type="ARBA" id="ARBA00009437"/>
    </source>
</evidence>
<dbReference type="Gene3D" id="3.40.190.10">
    <property type="entry name" value="Periplasmic binding protein-like II"/>
    <property type="match status" value="2"/>
</dbReference>
<organism evidence="6 7">
    <name type="scientific">Onishia taeanensis</name>
    <dbReference type="NCBI Taxonomy" id="284577"/>
    <lineage>
        <taxon>Bacteria</taxon>
        <taxon>Pseudomonadati</taxon>
        <taxon>Pseudomonadota</taxon>
        <taxon>Gammaproteobacteria</taxon>
        <taxon>Oceanospirillales</taxon>
        <taxon>Halomonadaceae</taxon>
        <taxon>Onishia</taxon>
    </lineage>
</organism>
<evidence type="ECO:0000256" key="3">
    <source>
        <dbReference type="ARBA" id="ARBA00023125"/>
    </source>
</evidence>
<gene>
    <name evidence="6" type="ORF">BCL93_103208</name>
</gene>
<dbReference type="InterPro" id="IPR036388">
    <property type="entry name" value="WH-like_DNA-bd_sf"/>
</dbReference>
<dbReference type="PANTHER" id="PTHR30537:SF74">
    <property type="entry name" value="HTH-TYPE TRANSCRIPTIONAL REGULATOR TRPI"/>
    <property type="match status" value="1"/>
</dbReference>
<feature type="domain" description="HTH lysR-type" evidence="5">
    <location>
        <begin position="5"/>
        <end position="62"/>
    </location>
</feature>
<dbReference type="Pfam" id="PF03466">
    <property type="entry name" value="LysR_substrate"/>
    <property type="match status" value="1"/>
</dbReference>
<evidence type="ECO:0000256" key="4">
    <source>
        <dbReference type="ARBA" id="ARBA00023163"/>
    </source>
</evidence>
<dbReference type="Pfam" id="PF00126">
    <property type="entry name" value="HTH_1"/>
    <property type="match status" value="1"/>
</dbReference>
<dbReference type="OrthoDB" id="6787458at2"/>